<dbReference type="PANTHER" id="PTHR36710">
    <property type="entry name" value="PECTINESTERASE INHIBITOR-LIKE"/>
    <property type="match status" value="1"/>
</dbReference>
<dbReference type="InterPro" id="IPR035513">
    <property type="entry name" value="Invertase/methylesterase_inhib"/>
</dbReference>
<sequence length="244" mass="27592">MIHFPSITIVFLLCVTFSYATKIVDVEIICKEAEDPSFCSTFLKSRPPGISGDLVSLDKYSIEYVHANITYTVDLIKKLNAQSRDINEEDYYRRCLTHFDWVVYYIVEIEEKTKRGDYTDVHEKADFITIDINNCIYGDSPSEPVFHDTSSLPKYLDVIKKIANIISNKNGKPSVLVWGSCEHSSVVDRNISLHHASREGNQCADYFAKLGASSDAHFIVHQSPPADLLPLLRADAIGTYFVRS</sequence>
<reference evidence="5 7" key="2">
    <citation type="journal article" date="2014" name="BMC Genomics">
        <title>An improved genome release (version Mt4.0) for the model legume Medicago truncatula.</title>
        <authorList>
            <person name="Tang H."/>
            <person name="Krishnakumar V."/>
            <person name="Bidwell S."/>
            <person name="Rosen B."/>
            <person name="Chan A."/>
            <person name="Zhou S."/>
            <person name="Gentzbittel L."/>
            <person name="Childs K.L."/>
            <person name="Yandell M."/>
            <person name="Gundlach H."/>
            <person name="Mayer K.F."/>
            <person name="Schwartz D.C."/>
            <person name="Town C.D."/>
        </authorList>
    </citation>
    <scope>GENOME REANNOTATION</scope>
    <source>
        <strain evidence="5">A17</strain>
        <strain evidence="6 7">cv. Jemalong A17</strain>
    </source>
</reference>
<dbReference type="SUPFAM" id="SSF101148">
    <property type="entry name" value="Plant invertase/pectin methylesterase inhibitor"/>
    <property type="match status" value="1"/>
</dbReference>
<name>A0A072U749_MEDTR</name>
<evidence type="ECO:0000256" key="3">
    <source>
        <dbReference type="ARBA" id="ARBA00038471"/>
    </source>
</evidence>
<proteinExistence type="inferred from homology"/>
<dbReference type="InterPro" id="IPR052421">
    <property type="entry name" value="PCW_Enzyme_Inhibitor"/>
</dbReference>
<dbReference type="EMBL" id="CM001222">
    <property type="protein sequence ID" value="KEH25492.1"/>
    <property type="molecule type" value="Genomic_DNA"/>
</dbReference>
<evidence type="ECO:0000256" key="1">
    <source>
        <dbReference type="ARBA" id="ARBA00022729"/>
    </source>
</evidence>
<dbReference type="CDD" id="cd15797">
    <property type="entry name" value="PMEI"/>
    <property type="match status" value="1"/>
</dbReference>
<keyword evidence="2" id="KW-1015">Disulfide bond</keyword>
<keyword evidence="1 4" id="KW-0732">Signal</keyword>
<dbReference type="Proteomes" id="UP000002051">
    <property type="component" value="Chromosome 6"/>
</dbReference>
<evidence type="ECO:0000256" key="4">
    <source>
        <dbReference type="SAM" id="SignalP"/>
    </source>
</evidence>
<keyword evidence="7" id="KW-1185">Reference proteome</keyword>
<reference evidence="5 7" key="1">
    <citation type="journal article" date="2011" name="Nature">
        <title>The Medicago genome provides insight into the evolution of rhizobial symbioses.</title>
        <authorList>
            <person name="Young N.D."/>
            <person name="Debelle F."/>
            <person name="Oldroyd G.E."/>
            <person name="Geurts R."/>
            <person name="Cannon S.B."/>
            <person name="Udvardi M.K."/>
            <person name="Benedito V.A."/>
            <person name="Mayer K.F."/>
            <person name="Gouzy J."/>
            <person name="Schoof H."/>
            <person name="Van de Peer Y."/>
            <person name="Proost S."/>
            <person name="Cook D.R."/>
            <person name="Meyers B.C."/>
            <person name="Spannagl M."/>
            <person name="Cheung F."/>
            <person name="De Mita S."/>
            <person name="Krishnakumar V."/>
            <person name="Gundlach H."/>
            <person name="Zhou S."/>
            <person name="Mudge J."/>
            <person name="Bharti A.K."/>
            <person name="Murray J.D."/>
            <person name="Naoumkina M.A."/>
            <person name="Rosen B."/>
            <person name="Silverstein K.A."/>
            <person name="Tang H."/>
            <person name="Rombauts S."/>
            <person name="Zhao P.X."/>
            <person name="Zhou P."/>
            <person name="Barbe V."/>
            <person name="Bardou P."/>
            <person name="Bechner M."/>
            <person name="Bellec A."/>
            <person name="Berger A."/>
            <person name="Berges H."/>
            <person name="Bidwell S."/>
            <person name="Bisseling T."/>
            <person name="Choisne N."/>
            <person name="Couloux A."/>
            <person name="Denny R."/>
            <person name="Deshpande S."/>
            <person name="Dai X."/>
            <person name="Doyle J.J."/>
            <person name="Dudez A.M."/>
            <person name="Farmer A.D."/>
            <person name="Fouteau S."/>
            <person name="Franken C."/>
            <person name="Gibelin C."/>
            <person name="Gish J."/>
            <person name="Goldstein S."/>
            <person name="Gonzalez A.J."/>
            <person name="Green P.J."/>
            <person name="Hallab A."/>
            <person name="Hartog M."/>
            <person name="Hua A."/>
            <person name="Humphray S.J."/>
            <person name="Jeong D.H."/>
            <person name="Jing Y."/>
            <person name="Jocker A."/>
            <person name="Kenton S.M."/>
            <person name="Kim D.J."/>
            <person name="Klee K."/>
            <person name="Lai H."/>
            <person name="Lang C."/>
            <person name="Lin S."/>
            <person name="Macmil S.L."/>
            <person name="Magdelenat G."/>
            <person name="Matthews L."/>
            <person name="McCorrison J."/>
            <person name="Monaghan E.L."/>
            <person name="Mun J.H."/>
            <person name="Najar F.Z."/>
            <person name="Nicholson C."/>
            <person name="Noirot C."/>
            <person name="O'Bleness M."/>
            <person name="Paule C.R."/>
            <person name="Poulain J."/>
            <person name="Prion F."/>
            <person name="Qin B."/>
            <person name="Qu C."/>
            <person name="Retzel E.F."/>
            <person name="Riddle C."/>
            <person name="Sallet E."/>
            <person name="Samain S."/>
            <person name="Samson N."/>
            <person name="Sanders I."/>
            <person name="Saurat O."/>
            <person name="Scarpelli C."/>
            <person name="Schiex T."/>
            <person name="Segurens B."/>
            <person name="Severin A.J."/>
            <person name="Sherrier D.J."/>
            <person name="Shi R."/>
            <person name="Sims S."/>
            <person name="Singer S.R."/>
            <person name="Sinharoy S."/>
            <person name="Sterck L."/>
            <person name="Viollet A."/>
            <person name="Wang B.B."/>
            <person name="Wang K."/>
            <person name="Wang M."/>
            <person name="Wang X."/>
            <person name="Warfsmann J."/>
            <person name="Weissenbach J."/>
            <person name="White D.D."/>
            <person name="White J.D."/>
            <person name="Wiley G.B."/>
            <person name="Wincker P."/>
            <person name="Xing Y."/>
            <person name="Yang L."/>
            <person name="Yao Z."/>
            <person name="Ying F."/>
            <person name="Zhai J."/>
            <person name="Zhou L."/>
            <person name="Zuber A."/>
            <person name="Denarie J."/>
            <person name="Dixon R.A."/>
            <person name="May G.D."/>
            <person name="Schwartz D.C."/>
            <person name="Rogers J."/>
            <person name="Quetier F."/>
            <person name="Town C.D."/>
            <person name="Roe B.A."/>
        </authorList>
    </citation>
    <scope>NUCLEOTIDE SEQUENCE [LARGE SCALE GENOMIC DNA]</scope>
    <source>
        <strain evidence="5">A17</strain>
        <strain evidence="6 7">cv. Jemalong A17</strain>
    </source>
</reference>
<protein>
    <submittedName>
        <fullName evidence="5">Plant invertase/pectin methylesterase inhibitor</fullName>
    </submittedName>
</protein>
<evidence type="ECO:0000256" key="2">
    <source>
        <dbReference type="ARBA" id="ARBA00023157"/>
    </source>
</evidence>
<gene>
    <name evidence="5" type="ordered locus">MTR_6g024185</name>
</gene>
<evidence type="ECO:0000313" key="5">
    <source>
        <dbReference type="EMBL" id="KEH25492.1"/>
    </source>
</evidence>
<evidence type="ECO:0000313" key="7">
    <source>
        <dbReference type="Proteomes" id="UP000002051"/>
    </source>
</evidence>
<accession>A0A072U749</accession>
<dbReference type="EnsemblPlants" id="KEH25492">
    <property type="protein sequence ID" value="KEH25492"/>
    <property type="gene ID" value="MTR_6g024185"/>
</dbReference>
<evidence type="ECO:0000313" key="6">
    <source>
        <dbReference type="EnsemblPlants" id="KEH25492"/>
    </source>
</evidence>
<dbReference type="InterPro" id="IPR006501">
    <property type="entry name" value="Pectinesterase_inhib_dom"/>
</dbReference>
<feature type="signal peptide" evidence="4">
    <location>
        <begin position="1"/>
        <end position="20"/>
    </location>
</feature>
<dbReference type="Gene3D" id="1.20.140.40">
    <property type="entry name" value="Invertase/pectin methylesterase inhibitor family protein"/>
    <property type="match status" value="1"/>
</dbReference>
<feature type="chain" id="PRO_5014499351" evidence="4">
    <location>
        <begin position="21"/>
        <end position="244"/>
    </location>
</feature>
<dbReference type="InterPro" id="IPR034086">
    <property type="entry name" value="PMEI_plant"/>
</dbReference>
<organism evidence="5 7">
    <name type="scientific">Medicago truncatula</name>
    <name type="common">Barrel medic</name>
    <name type="synonym">Medicago tribuloides</name>
    <dbReference type="NCBI Taxonomy" id="3880"/>
    <lineage>
        <taxon>Eukaryota</taxon>
        <taxon>Viridiplantae</taxon>
        <taxon>Streptophyta</taxon>
        <taxon>Embryophyta</taxon>
        <taxon>Tracheophyta</taxon>
        <taxon>Spermatophyta</taxon>
        <taxon>Magnoliopsida</taxon>
        <taxon>eudicotyledons</taxon>
        <taxon>Gunneridae</taxon>
        <taxon>Pentapetalae</taxon>
        <taxon>rosids</taxon>
        <taxon>fabids</taxon>
        <taxon>Fabales</taxon>
        <taxon>Fabaceae</taxon>
        <taxon>Papilionoideae</taxon>
        <taxon>50 kb inversion clade</taxon>
        <taxon>NPAAA clade</taxon>
        <taxon>Hologalegina</taxon>
        <taxon>IRL clade</taxon>
        <taxon>Trifolieae</taxon>
        <taxon>Medicago</taxon>
    </lineage>
</organism>
<reference evidence="6" key="3">
    <citation type="submission" date="2015-04" db="UniProtKB">
        <authorList>
            <consortium name="EnsemblPlants"/>
        </authorList>
    </citation>
    <scope>IDENTIFICATION</scope>
    <source>
        <strain evidence="6">cv. Jemalong A17</strain>
    </source>
</reference>
<dbReference type="NCBIfam" id="TIGR01614">
    <property type="entry name" value="PME_inhib"/>
    <property type="match status" value="1"/>
</dbReference>
<dbReference type="AlphaFoldDB" id="A0A072U749"/>
<dbReference type="HOGENOM" id="CLU_099602_1_0_1"/>
<dbReference type="PANTHER" id="PTHR36710:SF20">
    <property type="entry name" value="PECTINESTERASE INHIBITOR DOMAIN PROTEIN"/>
    <property type="match status" value="1"/>
</dbReference>
<comment type="similarity">
    <text evidence="3">Belongs to the PMEI family.</text>
</comment>
<dbReference type="GO" id="GO:0046910">
    <property type="term" value="F:pectinesterase inhibitor activity"/>
    <property type="evidence" value="ECO:0007669"/>
    <property type="project" value="InterPro"/>
</dbReference>